<name>A0AB39UUR2_9GAMM</name>
<proteinExistence type="predicted"/>
<accession>A0AB39UUR2</accession>
<dbReference type="KEGG" id="tcd:AAIA72_12230"/>
<dbReference type="AlphaFoldDB" id="A0AB39UUR2"/>
<feature type="domain" description="EF-hand" evidence="2">
    <location>
        <begin position="48"/>
        <end position="78"/>
    </location>
</feature>
<dbReference type="EMBL" id="CP154858">
    <property type="protein sequence ID" value="XDT71570.1"/>
    <property type="molecule type" value="Genomic_DNA"/>
</dbReference>
<dbReference type="PROSITE" id="PS00018">
    <property type="entry name" value="EF_HAND_1"/>
    <property type="match status" value="1"/>
</dbReference>
<feature type="chain" id="PRO_5044200471" evidence="1">
    <location>
        <begin position="23"/>
        <end position="78"/>
    </location>
</feature>
<dbReference type="PROSITE" id="PS50222">
    <property type="entry name" value="EF_HAND_2"/>
    <property type="match status" value="1"/>
</dbReference>
<dbReference type="GO" id="GO:0005509">
    <property type="term" value="F:calcium ion binding"/>
    <property type="evidence" value="ECO:0007669"/>
    <property type="project" value="InterPro"/>
</dbReference>
<dbReference type="RefSeq" id="WP_369600597.1">
    <property type="nucleotide sequence ID" value="NZ_CP154858.1"/>
</dbReference>
<dbReference type="SUPFAM" id="SSF47473">
    <property type="entry name" value="EF-hand"/>
    <property type="match status" value="1"/>
</dbReference>
<dbReference type="InterPro" id="IPR018247">
    <property type="entry name" value="EF_Hand_1_Ca_BS"/>
</dbReference>
<protein>
    <submittedName>
        <fullName evidence="3">EF-hand domain-containing protein</fullName>
    </submittedName>
</protein>
<reference evidence="3" key="1">
    <citation type="submission" date="2024-05" db="EMBL/GenBank/DDBJ databases">
        <title>Genome sequencing of novel strain.</title>
        <authorList>
            <person name="Ganbat D."/>
            <person name="Ganbat S."/>
            <person name="Lee S.-J."/>
        </authorList>
    </citation>
    <scope>NUCLEOTIDE SEQUENCE</scope>
    <source>
        <strain evidence="3">SMD15-11</strain>
    </source>
</reference>
<dbReference type="Gene3D" id="1.10.238.10">
    <property type="entry name" value="EF-hand"/>
    <property type="match status" value="1"/>
</dbReference>
<dbReference type="InterPro" id="IPR002048">
    <property type="entry name" value="EF_hand_dom"/>
</dbReference>
<evidence type="ECO:0000256" key="1">
    <source>
        <dbReference type="SAM" id="SignalP"/>
    </source>
</evidence>
<dbReference type="InterPro" id="IPR011992">
    <property type="entry name" value="EF-hand-dom_pair"/>
</dbReference>
<sequence>MKSLVMAFVAGLVLTTATTVRADEAAVEAQFKALDADHNGVISAEEAAQEPNLVKVFKKLDTDQDGQLNPEEFKGFFA</sequence>
<evidence type="ECO:0000313" key="3">
    <source>
        <dbReference type="EMBL" id="XDT71570.1"/>
    </source>
</evidence>
<gene>
    <name evidence="3" type="ORF">AAIA72_12230</name>
</gene>
<organism evidence="3">
    <name type="scientific">Thermohahella caldifontis</name>
    <dbReference type="NCBI Taxonomy" id="3142973"/>
    <lineage>
        <taxon>Bacteria</taxon>
        <taxon>Pseudomonadati</taxon>
        <taxon>Pseudomonadota</taxon>
        <taxon>Gammaproteobacteria</taxon>
        <taxon>Oceanospirillales</taxon>
        <taxon>Hahellaceae</taxon>
        <taxon>Thermohahella</taxon>
    </lineage>
</organism>
<evidence type="ECO:0000259" key="2">
    <source>
        <dbReference type="PROSITE" id="PS50222"/>
    </source>
</evidence>
<dbReference type="Pfam" id="PF13499">
    <property type="entry name" value="EF-hand_7"/>
    <property type="match status" value="1"/>
</dbReference>
<feature type="signal peptide" evidence="1">
    <location>
        <begin position="1"/>
        <end position="22"/>
    </location>
</feature>
<keyword evidence="1" id="KW-0732">Signal</keyword>